<keyword evidence="2" id="KW-0813">Transport</keyword>
<evidence type="ECO:0000313" key="9">
    <source>
        <dbReference type="EMBL" id="MBA6152160.1"/>
    </source>
</evidence>
<dbReference type="GO" id="GO:0015344">
    <property type="term" value="F:siderophore uptake transmembrane transporter activity"/>
    <property type="evidence" value="ECO:0007669"/>
    <property type="project" value="TreeGrafter"/>
</dbReference>
<evidence type="ECO:0000256" key="5">
    <source>
        <dbReference type="ARBA" id="ARBA00023136"/>
    </source>
</evidence>
<feature type="signal peptide" evidence="7">
    <location>
        <begin position="1"/>
        <end position="22"/>
    </location>
</feature>
<gene>
    <name evidence="9" type="ORF">H3Z82_05405</name>
</gene>
<dbReference type="InterPro" id="IPR036942">
    <property type="entry name" value="Beta-barrel_TonB_sf"/>
</dbReference>
<evidence type="ECO:0000259" key="8">
    <source>
        <dbReference type="Pfam" id="PF25183"/>
    </source>
</evidence>
<dbReference type="Pfam" id="PF13620">
    <property type="entry name" value="CarboxypepD_reg"/>
    <property type="match status" value="1"/>
</dbReference>
<dbReference type="Gene3D" id="2.40.170.20">
    <property type="entry name" value="TonB-dependent receptor, beta-barrel domain"/>
    <property type="match status" value="1"/>
</dbReference>
<dbReference type="PANTHER" id="PTHR30069">
    <property type="entry name" value="TONB-DEPENDENT OUTER MEMBRANE RECEPTOR"/>
    <property type="match status" value="1"/>
</dbReference>
<dbReference type="AlphaFoldDB" id="A0A7W2M3T7"/>
<evidence type="ECO:0000313" key="10">
    <source>
        <dbReference type="Proteomes" id="UP000541857"/>
    </source>
</evidence>
<dbReference type="SUPFAM" id="SSF56935">
    <property type="entry name" value="Porins"/>
    <property type="match status" value="1"/>
</dbReference>
<comment type="caution">
    <text evidence="9">The sequence shown here is derived from an EMBL/GenBank/DDBJ whole genome shotgun (WGS) entry which is preliminary data.</text>
</comment>
<dbReference type="InterPro" id="IPR008969">
    <property type="entry name" value="CarboxyPept-like_regulatory"/>
</dbReference>
<evidence type="ECO:0000256" key="4">
    <source>
        <dbReference type="ARBA" id="ARBA00022692"/>
    </source>
</evidence>
<keyword evidence="7" id="KW-0732">Signal</keyword>
<keyword evidence="6" id="KW-0998">Cell outer membrane</keyword>
<keyword evidence="10" id="KW-1185">Reference proteome</keyword>
<keyword evidence="4" id="KW-0812">Transmembrane</keyword>
<evidence type="ECO:0000256" key="3">
    <source>
        <dbReference type="ARBA" id="ARBA00022452"/>
    </source>
</evidence>
<feature type="domain" description="TonB-dependent transporter Oar-like beta-barrel" evidence="8">
    <location>
        <begin position="342"/>
        <end position="1036"/>
    </location>
</feature>
<feature type="chain" id="PRO_5031395610" evidence="7">
    <location>
        <begin position="23"/>
        <end position="1097"/>
    </location>
</feature>
<dbReference type="Pfam" id="PF25183">
    <property type="entry name" value="OMP_b-brl_4"/>
    <property type="match status" value="2"/>
</dbReference>
<dbReference type="SUPFAM" id="SSF49464">
    <property type="entry name" value="Carboxypeptidase regulatory domain-like"/>
    <property type="match status" value="1"/>
</dbReference>
<dbReference type="GO" id="GO:0044718">
    <property type="term" value="P:siderophore transmembrane transport"/>
    <property type="evidence" value="ECO:0007669"/>
    <property type="project" value="TreeGrafter"/>
</dbReference>
<keyword evidence="9" id="KW-0675">Receptor</keyword>
<dbReference type="GO" id="GO:0009279">
    <property type="term" value="C:cell outer membrane"/>
    <property type="evidence" value="ECO:0007669"/>
    <property type="project" value="UniProtKB-SubCell"/>
</dbReference>
<evidence type="ECO:0000256" key="2">
    <source>
        <dbReference type="ARBA" id="ARBA00022448"/>
    </source>
</evidence>
<name>A0A7W2M3T7_9FLAO</name>
<dbReference type="RefSeq" id="WP_182203372.1">
    <property type="nucleotide sequence ID" value="NZ_JACGLT010000003.1"/>
</dbReference>
<keyword evidence="3" id="KW-1134">Transmembrane beta strand</keyword>
<comment type="subcellular location">
    <subcellularLocation>
        <location evidence="1">Cell outer membrane</location>
        <topology evidence="1">Multi-pass membrane protein</topology>
    </subcellularLocation>
</comment>
<dbReference type="InterPro" id="IPR039426">
    <property type="entry name" value="TonB-dep_rcpt-like"/>
</dbReference>
<proteinExistence type="predicted"/>
<accession>A0A7W2M3T7</accession>
<evidence type="ECO:0000256" key="6">
    <source>
        <dbReference type="ARBA" id="ARBA00023237"/>
    </source>
</evidence>
<evidence type="ECO:0000256" key="7">
    <source>
        <dbReference type="SAM" id="SignalP"/>
    </source>
</evidence>
<dbReference type="InterPro" id="IPR057601">
    <property type="entry name" value="Oar-like_b-barrel"/>
</dbReference>
<dbReference type="EMBL" id="JACGLT010000003">
    <property type="protein sequence ID" value="MBA6152160.1"/>
    <property type="molecule type" value="Genomic_DNA"/>
</dbReference>
<protein>
    <submittedName>
        <fullName evidence="9">TonB-dependent receptor</fullName>
    </submittedName>
</protein>
<dbReference type="PANTHER" id="PTHR30069:SF46">
    <property type="entry name" value="OAR PROTEIN"/>
    <property type="match status" value="1"/>
</dbReference>
<feature type="domain" description="TonB-dependent transporter Oar-like beta-barrel" evidence="8">
    <location>
        <begin position="232"/>
        <end position="295"/>
    </location>
</feature>
<dbReference type="Proteomes" id="UP000541857">
    <property type="component" value="Unassembled WGS sequence"/>
</dbReference>
<reference evidence="9 10" key="1">
    <citation type="submission" date="2020-07" db="EMBL/GenBank/DDBJ databases">
        <title>Bacterium isolated from marine sediment.</title>
        <authorList>
            <person name="Shang D."/>
        </authorList>
    </citation>
    <scope>NUCLEOTIDE SEQUENCE [LARGE SCALE GENOMIC DNA]</scope>
    <source>
        <strain evidence="9 10">F6074</strain>
    </source>
</reference>
<sequence length="1097" mass="121126">MKKLTQFLMMAVALLTTAVMTAQVTSSSMSGRVTDAEGPVMGATVIATHVPSGTTYGSITNDDGRFNLPGMRVGGPYTVEVSYIGYGTNTTSDIVISLGAGYIHDVVLSEESVSLSQVVISAKRTRFSTEKTGAVTNISNAQLSAMPTINRSITDIAKISPYSNGMSIAGGDGRSTNFTVDGANFNNNFGLSSSLPAGGSPISLDAIEEVQVVVAPFDVRQTNFIGGGINAITKSGTNRFKGSAYAYYNNQDMRGNRIGDVQFGDRDDESKTIYGLTLGGPIIKNKLFFFVNAEKEVRPGQVVSWRPSEDGVADLDMSLSRTSIADMERVKQHLITNYGYNPGSYTNYPSDESNKKFLVRLDWNINSTNKLSVRYNYAKNQGWNATNGNSNNAGFRNRGMNRISEHSMAFSNSTYSMDNIVNSLSLDLNSRISDKLSNQLLVTSSKIEDARGTNSSPFPFIDILNGTNPDGTQSQEPYMSAGYELFTWNNAVNNNTFTIIDNLTYYLDNHKITAGLSYEHQLANNSYMRNGTGYYRYASVDDFLNQAAPTDFALTYGYDGEKNPTAEVAFNQFGLYLQDDWDVNPNFKLSYGIRADYLKYEDNILRNNAIYDLDFGGKRVDTGKWPKANVQVSPRVGFSWDIKGDQSMKLRGGTGIFSGRLPLVFFTNMPTNSGMVQGSYAAVTRYNTDGTVNTGGSDLAVLDRLAGPMITDVDEMIDRLGLPSTIRPEDGELPGDVNGVDPNFKMPQVWKTSLAFDYEVPVDFPLSVTLEGIYTKNINGVMLKNYDYKDVDDTWERFSGSDNRYIYPDRSDLTYVGRDAYVLTNTSEGWGAIGNITVNAEPIEDLRLMAAYTYTESQEITGMPGSNAGSAYGGLIGVNGPHIPELQRSQYVVPNRVIGSAGYKLPWSNNLLESATFINVFYSGASSNGYSYTYSNDMNGDGNNTDLIYIPKGRGDIQFVSTADEDAFFNFMAQDKYLKNNKGKYAEANAVRAPWVHTFDLRLTREYYFNVADTRNTLQFSLDFLNVGNLINSEWGVSQRNNIANRGQILKYEGKDANNVPSYSFAKSSGDYITDSFDYNYYYGETWKLQIGVKYSF</sequence>
<organism evidence="9 10">
    <name type="scientific">Gelidibacter maritimus</name>
    <dbReference type="NCBI Taxonomy" id="2761487"/>
    <lineage>
        <taxon>Bacteria</taxon>
        <taxon>Pseudomonadati</taxon>
        <taxon>Bacteroidota</taxon>
        <taxon>Flavobacteriia</taxon>
        <taxon>Flavobacteriales</taxon>
        <taxon>Flavobacteriaceae</taxon>
        <taxon>Gelidibacter</taxon>
    </lineage>
</organism>
<dbReference type="Gene3D" id="2.60.40.1120">
    <property type="entry name" value="Carboxypeptidase-like, regulatory domain"/>
    <property type="match status" value="1"/>
</dbReference>
<keyword evidence="5" id="KW-0472">Membrane</keyword>
<evidence type="ECO:0000256" key="1">
    <source>
        <dbReference type="ARBA" id="ARBA00004571"/>
    </source>
</evidence>